<reference evidence="3" key="4">
    <citation type="submission" date="2025-08" db="UniProtKB">
        <authorList>
            <consortium name="Ensembl"/>
        </authorList>
    </citation>
    <scope>IDENTIFICATION</scope>
</reference>
<dbReference type="InterPro" id="IPR050868">
    <property type="entry name" value="ELMO_domain-containing"/>
</dbReference>
<dbReference type="Pfam" id="PF04727">
    <property type="entry name" value="ELMO_CED12"/>
    <property type="match status" value="1"/>
</dbReference>
<dbReference type="PROSITE" id="PS51335">
    <property type="entry name" value="ELMO"/>
    <property type="match status" value="1"/>
</dbReference>
<feature type="compositionally biased region" description="Polar residues" evidence="1">
    <location>
        <begin position="377"/>
        <end position="386"/>
    </location>
</feature>
<evidence type="ECO:0000313" key="3">
    <source>
        <dbReference type="Ensembl" id="ENSCMIP00000021703.1"/>
    </source>
</evidence>
<dbReference type="GeneTree" id="ENSGT00390000009488"/>
<evidence type="ECO:0000256" key="1">
    <source>
        <dbReference type="SAM" id="MobiDB-lite"/>
    </source>
</evidence>
<dbReference type="PANTHER" id="PTHR12771:SF2">
    <property type="entry name" value="ELMO DOMAIN-CONTAINING PROTEIN 3"/>
    <property type="match status" value="1"/>
</dbReference>
<dbReference type="Proteomes" id="UP000314986">
    <property type="component" value="Unassembled WGS sequence"/>
</dbReference>
<dbReference type="OMA" id="PIDWRIA"/>
<name>A0A4W3HW50_CALMI</name>
<reference evidence="4" key="3">
    <citation type="journal article" date="2014" name="Nature">
        <title>Elephant shark genome provides unique insights into gnathostome evolution.</title>
        <authorList>
            <consortium name="International Elephant Shark Genome Sequencing Consortium"/>
            <person name="Venkatesh B."/>
            <person name="Lee A.P."/>
            <person name="Ravi V."/>
            <person name="Maurya A.K."/>
            <person name="Lian M.M."/>
            <person name="Swann J.B."/>
            <person name="Ohta Y."/>
            <person name="Flajnik M.F."/>
            <person name="Sutoh Y."/>
            <person name="Kasahara M."/>
            <person name="Hoon S."/>
            <person name="Gangu V."/>
            <person name="Roy S.W."/>
            <person name="Irimia M."/>
            <person name="Korzh V."/>
            <person name="Kondrychyn I."/>
            <person name="Lim Z.W."/>
            <person name="Tay B.H."/>
            <person name="Tohari S."/>
            <person name="Kong K.W."/>
            <person name="Ho S."/>
            <person name="Lorente-Galdos B."/>
            <person name="Quilez J."/>
            <person name="Marques-Bonet T."/>
            <person name="Raney B.J."/>
            <person name="Ingham P.W."/>
            <person name="Tay A."/>
            <person name="Hillier L.W."/>
            <person name="Minx P."/>
            <person name="Boehm T."/>
            <person name="Wilson R.K."/>
            <person name="Brenner S."/>
            <person name="Warren W.C."/>
        </authorList>
    </citation>
    <scope>NUCLEOTIDE SEQUENCE [LARGE SCALE GENOMIC DNA]</scope>
</reference>
<evidence type="ECO:0000259" key="2">
    <source>
        <dbReference type="PROSITE" id="PS51335"/>
    </source>
</evidence>
<evidence type="ECO:0000313" key="4">
    <source>
        <dbReference type="Proteomes" id="UP000314986"/>
    </source>
</evidence>
<dbReference type="InterPro" id="IPR006816">
    <property type="entry name" value="ELMO_dom"/>
</dbReference>
<proteinExistence type="predicted"/>
<organism evidence="3 4">
    <name type="scientific">Callorhinchus milii</name>
    <name type="common">Ghost shark</name>
    <dbReference type="NCBI Taxonomy" id="7868"/>
    <lineage>
        <taxon>Eukaryota</taxon>
        <taxon>Metazoa</taxon>
        <taxon>Chordata</taxon>
        <taxon>Craniata</taxon>
        <taxon>Vertebrata</taxon>
        <taxon>Chondrichthyes</taxon>
        <taxon>Holocephali</taxon>
        <taxon>Chimaeriformes</taxon>
        <taxon>Callorhinchidae</taxon>
        <taxon>Callorhinchus</taxon>
    </lineage>
</organism>
<sequence>MDGDQIRRTEFKEEVLNCPGQWNCAPDPLLKQSNSTNGVLGLCLYSHGAEDTCNGTALLKSGPISALKRNGLLQSLTAGGNVCEQKEVSLEVLQAEAEWDALEAAQTGFQLDDREGLDDTTGCTPLISFNEALQHFQTADLSEYRKRIQPTVRRTGLSAITHFLFGPPRLHKELQEERYLVFAIAQCCLDNAQKVHMRVLQTIYKKLMGAKLDCARYGSHWEQLGFQGLDPSTDLRGTGFLGLMHPLYMVMDLQTLPLARDIYKLSQHETQNFPFCVMSINITRLAIQALREECLTKECNRRQQVVAVLNDFYVAAFLHLYQIWKTQRKTICDSGFVLKEVSVFAKKNPKQLLKRLDLHLMERQNGGGMTGRDEDNQTTPNRTSSGHTKDMNFLGVCELEPESVAQQRYNPIDVYEADGTLRGLASSATQPQRSSQQQLEKEFRSLLPIDWRIAFQG</sequence>
<accession>A0A4W3HW50</accession>
<dbReference type="PANTHER" id="PTHR12771">
    <property type="entry name" value="ENGULFMENT AND CELL MOTILITY"/>
    <property type="match status" value="1"/>
</dbReference>
<feature type="region of interest" description="Disordered" evidence="1">
    <location>
        <begin position="364"/>
        <end position="389"/>
    </location>
</feature>
<feature type="domain" description="ELMO" evidence="2">
    <location>
        <begin position="195"/>
        <end position="349"/>
    </location>
</feature>
<reference evidence="3" key="5">
    <citation type="submission" date="2025-09" db="UniProtKB">
        <authorList>
            <consortium name="Ensembl"/>
        </authorList>
    </citation>
    <scope>IDENTIFICATION</scope>
</reference>
<dbReference type="Ensembl" id="ENSCMIT00000022088.1">
    <property type="protein sequence ID" value="ENSCMIP00000021703.1"/>
    <property type="gene ID" value="ENSCMIG00000009864.1"/>
</dbReference>
<dbReference type="STRING" id="7868.ENSCMIP00000021703"/>
<gene>
    <name evidence="3" type="primary">elmod3</name>
</gene>
<keyword evidence="4" id="KW-1185">Reference proteome</keyword>
<protein>
    <submittedName>
        <fullName evidence="3">ELMO domain containing 3</fullName>
    </submittedName>
</protein>
<dbReference type="AlphaFoldDB" id="A0A4W3HW50"/>
<reference evidence="4" key="1">
    <citation type="journal article" date="2006" name="Science">
        <title>Ancient noncoding elements conserved in the human genome.</title>
        <authorList>
            <person name="Venkatesh B."/>
            <person name="Kirkness E.F."/>
            <person name="Loh Y.H."/>
            <person name="Halpern A.L."/>
            <person name="Lee A.P."/>
            <person name="Johnson J."/>
            <person name="Dandona N."/>
            <person name="Viswanathan L.D."/>
            <person name="Tay A."/>
            <person name="Venter J.C."/>
            <person name="Strausberg R.L."/>
            <person name="Brenner S."/>
        </authorList>
    </citation>
    <scope>NUCLEOTIDE SEQUENCE [LARGE SCALE GENOMIC DNA]</scope>
</reference>
<dbReference type="InParanoid" id="A0A4W3HW50"/>
<reference evidence="4" key="2">
    <citation type="journal article" date="2007" name="PLoS Biol.">
        <title>Survey sequencing and comparative analysis of the elephant shark (Callorhinchus milii) genome.</title>
        <authorList>
            <person name="Venkatesh B."/>
            <person name="Kirkness E.F."/>
            <person name="Loh Y.H."/>
            <person name="Halpern A.L."/>
            <person name="Lee A.P."/>
            <person name="Johnson J."/>
            <person name="Dandona N."/>
            <person name="Viswanathan L.D."/>
            <person name="Tay A."/>
            <person name="Venter J.C."/>
            <person name="Strausberg R.L."/>
            <person name="Brenner S."/>
        </authorList>
    </citation>
    <scope>NUCLEOTIDE SEQUENCE [LARGE SCALE GENOMIC DNA]</scope>
</reference>